<comment type="caution">
    <text evidence="4">The sequence shown here is derived from an EMBL/GenBank/DDBJ whole genome shotgun (WGS) entry which is preliminary data.</text>
</comment>
<gene>
    <name evidence="4" type="ORF">J2S59_003707</name>
</gene>
<keyword evidence="2" id="KW-0560">Oxidoreductase</keyword>
<dbReference type="SUPFAM" id="SSF51735">
    <property type="entry name" value="NAD(P)-binding Rossmann-fold domains"/>
    <property type="match status" value="1"/>
</dbReference>
<dbReference type="CDD" id="cd05233">
    <property type="entry name" value="SDR_c"/>
    <property type="match status" value="1"/>
</dbReference>
<accession>A0ABT9NTY8</accession>
<dbReference type="Pfam" id="PF13561">
    <property type="entry name" value="adh_short_C2"/>
    <property type="match status" value="1"/>
</dbReference>
<evidence type="ECO:0000256" key="2">
    <source>
        <dbReference type="ARBA" id="ARBA00023002"/>
    </source>
</evidence>
<dbReference type="EMBL" id="JAUSQM010000001">
    <property type="protein sequence ID" value="MDP9823898.1"/>
    <property type="molecule type" value="Genomic_DNA"/>
</dbReference>
<dbReference type="PRINTS" id="PR00080">
    <property type="entry name" value="SDRFAMILY"/>
</dbReference>
<dbReference type="InterPro" id="IPR002347">
    <property type="entry name" value="SDR_fam"/>
</dbReference>
<dbReference type="Gene3D" id="3.40.50.720">
    <property type="entry name" value="NAD(P)-binding Rossmann-like Domain"/>
    <property type="match status" value="1"/>
</dbReference>
<sequence>MTSRAVVLGGASGIGAATARALAAAGHAVTVADLTEEGAGAVVDDLPGTGHAARRCDVTVETDVDALLSEAGADGNLTAVVNSAGSSTLGLLTELDEAEFRRVVDICLHGAFLVLKHAGRHVADGGAICSLTSLNARQPAAGFGPYCAAKAGLVMLTEVAALELAPRGVRVNAVSPGLVDTPLTAPAMDIPGVREDYLANTPLGRAGTAAEVADAVLFALTTPWLTGEAIDLNGGAHLRAYPDVHGHVVRAFG</sequence>
<dbReference type="RefSeq" id="WP_068120996.1">
    <property type="nucleotide sequence ID" value="NZ_CCXJ01000331.1"/>
</dbReference>
<dbReference type="InterPro" id="IPR057326">
    <property type="entry name" value="KR_dom"/>
</dbReference>
<feature type="domain" description="Ketoreductase" evidence="3">
    <location>
        <begin position="5"/>
        <end position="177"/>
    </location>
</feature>
<dbReference type="PANTHER" id="PTHR42760:SF133">
    <property type="entry name" value="3-OXOACYL-[ACYL-CARRIER-PROTEIN] REDUCTASE"/>
    <property type="match status" value="1"/>
</dbReference>
<evidence type="ECO:0000313" key="5">
    <source>
        <dbReference type="Proteomes" id="UP001240447"/>
    </source>
</evidence>
<protein>
    <submittedName>
        <fullName evidence="4">NAD(P)-dependent dehydrogenase (Short-subunit alcohol dehydrogenase family)</fullName>
    </submittedName>
</protein>
<dbReference type="InterPro" id="IPR020904">
    <property type="entry name" value="Sc_DH/Rdtase_CS"/>
</dbReference>
<dbReference type="PROSITE" id="PS00061">
    <property type="entry name" value="ADH_SHORT"/>
    <property type="match status" value="1"/>
</dbReference>
<dbReference type="PANTHER" id="PTHR42760">
    <property type="entry name" value="SHORT-CHAIN DEHYDROGENASES/REDUCTASES FAMILY MEMBER"/>
    <property type="match status" value="1"/>
</dbReference>
<dbReference type="SMART" id="SM00822">
    <property type="entry name" value="PKS_KR"/>
    <property type="match status" value="1"/>
</dbReference>
<reference evidence="4 5" key="1">
    <citation type="submission" date="2023-07" db="EMBL/GenBank/DDBJ databases">
        <title>Sequencing the genomes of 1000 actinobacteria strains.</title>
        <authorList>
            <person name="Klenk H.-P."/>
        </authorList>
    </citation>
    <scope>NUCLEOTIDE SEQUENCE [LARGE SCALE GENOMIC DNA]</scope>
    <source>
        <strain evidence="4 5">GD13</strain>
    </source>
</reference>
<organism evidence="4 5">
    <name type="scientific">Nocardioides massiliensis</name>
    <dbReference type="NCBI Taxonomy" id="1325935"/>
    <lineage>
        <taxon>Bacteria</taxon>
        <taxon>Bacillati</taxon>
        <taxon>Actinomycetota</taxon>
        <taxon>Actinomycetes</taxon>
        <taxon>Propionibacteriales</taxon>
        <taxon>Nocardioidaceae</taxon>
        <taxon>Nocardioides</taxon>
    </lineage>
</organism>
<evidence type="ECO:0000313" key="4">
    <source>
        <dbReference type="EMBL" id="MDP9823898.1"/>
    </source>
</evidence>
<keyword evidence="5" id="KW-1185">Reference proteome</keyword>
<name>A0ABT9NTY8_9ACTN</name>
<dbReference type="PRINTS" id="PR00081">
    <property type="entry name" value="GDHRDH"/>
</dbReference>
<dbReference type="Proteomes" id="UP001240447">
    <property type="component" value="Unassembled WGS sequence"/>
</dbReference>
<evidence type="ECO:0000256" key="1">
    <source>
        <dbReference type="ARBA" id="ARBA00006484"/>
    </source>
</evidence>
<evidence type="ECO:0000259" key="3">
    <source>
        <dbReference type="SMART" id="SM00822"/>
    </source>
</evidence>
<dbReference type="InterPro" id="IPR036291">
    <property type="entry name" value="NAD(P)-bd_dom_sf"/>
</dbReference>
<proteinExistence type="inferred from homology"/>
<comment type="similarity">
    <text evidence="1">Belongs to the short-chain dehydrogenases/reductases (SDR) family.</text>
</comment>